<proteinExistence type="predicted"/>
<evidence type="ECO:0008006" key="3">
    <source>
        <dbReference type="Google" id="ProtNLM"/>
    </source>
</evidence>
<protein>
    <recommendedName>
        <fullName evidence="3">Transposase</fullName>
    </recommendedName>
</protein>
<comment type="caution">
    <text evidence="1">The sequence shown here is derived from an EMBL/GenBank/DDBJ whole genome shotgun (WGS) entry which is preliminary data.</text>
</comment>
<evidence type="ECO:0000313" key="1">
    <source>
        <dbReference type="EMBL" id="GFR11512.1"/>
    </source>
</evidence>
<organism evidence="1 2">
    <name type="scientific">Trichonephila clavata</name>
    <name type="common">Joro spider</name>
    <name type="synonym">Nephila clavata</name>
    <dbReference type="NCBI Taxonomy" id="2740835"/>
    <lineage>
        <taxon>Eukaryota</taxon>
        <taxon>Metazoa</taxon>
        <taxon>Ecdysozoa</taxon>
        <taxon>Arthropoda</taxon>
        <taxon>Chelicerata</taxon>
        <taxon>Arachnida</taxon>
        <taxon>Araneae</taxon>
        <taxon>Araneomorphae</taxon>
        <taxon>Entelegynae</taxon>
        <taxon>Araneoidea</taxon>
        <taxon>Nephilidae</taxon>
        <taxon>Trichonephila</taxon>
    </lineage>
</organism>
<gene>
    <name evidence="1" type="ORF">TNCT_329671</name>
</gene>
<dbReference type="Proteomes" id="UP000887116">
    <property type="component" value="Unassembled WGS sequence"/>
</dbReference>
<keyword evidence="2" id="KW-1185">Reference proteome</keyword>
<dbReference type="OrthoDB" id="4843387at2759"/>
<dbReference type="AlphaFoldDB" id="A0A8X6LKA2"/>
<accession>A0A8X6LKA2</accession>
<evidence type="ECO:0000313" key="2">
    <source>
        <dbReference type="Proteomes" id="UP000887116"/>
    </source>
</evidence>
<name>A0A8X6LKA2_TRICU</name>
<reference evidence="1" key="1">
    <citation type="submission" date="2020-07" db="EMBL/GenBank/DDBJ databases">
        <title>Multicomponent nature underlies the extraordinary mechanical properties of spider dragline silk.</title>
        <authorList>
            <person name="Kono N."/>
            <person name="Nakamura H."/>
            <person name="Mori M."/>
            <person name="Yoshida Y."/>
            <person name="Ohtoshi R."/>
            <person name="Malay A.D."/>
            <person name="Moran D.A.P."/>
            <person name="Tomita M."/>
            <person name="Numata K."/>
            <person name="Arakawa K."/>
        </authorList>
    </citation>
    <scope>NUCLEOTIDE SEQUENCE</scope>
</reference>
<dbReference type="EMBL" id="BMAO01036553">
    <property type="protein sequence ID" value="GFR11512.1"/>
    <property type="molecule type" value="Genomic_DNA"/>
</dbReference>
<sequence>MEATKDGKLAFINELMDKMSHISILKRVFEVLKIGVGFKLWISAKSSKLTAYVIKEWILYICACQLKAPPQYLDSKVIENLWSHLKKYRRSA</sequence>